<accession>A0A1A6H2Z2</accession>
<dbReference type="AlphaFoldDB" id="A0A1A6H2Z2"/>
<keyword evidence="2" id="KW-1185">Reference proteome</keyword>
<evidence type="ECO:0000313" key="2">
    <source>
        <dbReference type="Proteomes" id="UP000092124"/>
    </source>
</evidence>
<dbReference type="EMBL" id="LZPO01055084">
    <property type="protein sequence ID" value="OBS72669.1"/>
    <property type="molecule type" value="Genomic_DNA"/>
</dbReference>
<protein>
    <submittedName>
        <fullName evidence="1">Uncharacterized protein</fullName>
    </submittedName>
</protein>
<gene>
    <name evidence="1" type="ORF">A6R68_12747</name>
</gene>
<reference evidence="1 2" key="1">
    <citation type="submission" date="2016-06" db="EMBL/GenBank/DDBJ databases">
        <title>The Draft Genome Sequence and Annotation of the Desert Woodrat Neotoma lepida.</title>
        <authorList>
            <person name="Campbell M."/>
            <person name="Oakeson K.F."/>
            <person name="Yandell M."/>
            <person name="Halpert J.R."/>
            <person name="Dearing D."/>
        </authorList>
    </citation>
    <scope>NUCLEOTIDE SEQUENCE [LARGE SCALE GENOMIC DNA]</scope>
    <source>
        <strain evidence="1">417</strain>
        <tissue evidence="1">Liver</tissue>
    </source>
</reference>
<proteinExistence type="predicted"/>
<sequence>MALVWPRLPNLVAVMSEGVAQGSAASSQWSLKLAFLFSTNAAIPSLRSFWRPLGADTYSITIDSCNDRLLDPGHSVPLPSITVAAQHTCKCLLPTSEHNGPHRRIFLKGLQCLVELLHQAIANYLKHMELHNQHACSQLARGPGTR</sequence>
<comment type="caution">
    <text evidence="1">The sequence shown here is derived from an EMBL/GenBank/DDBJ whole genome shotgun (WGS) entry which is preliminary data.</text>
</comment>
<dbReference type="Proteomes" id="UP000092124">
    <property type="component" value="Unassembled WGS sequence"/>
</dbReference>
<evidence type="ECO:0000313" key="1">
    <source>
        <dbReference type="EMBL" id="OBS72669.1"/>
    </source>
</evidence>
<name>A0A1A6H2Z2_NEOLE</name>
<organism evidence="1 2">
    <name type="scientific">Neotoma lepida</name>
    <name type="common">Desert woodrat</name>
    <dbReference type="NCBI Taxonomy" id="56216"/>
    <lineage>
        <taxon>Eukaryota</taxon>
        <taxon>Metazoa</taxon>
        <taxon>Chordata</taxon>
        <taxon>Craniata</taxon>
        <taxon>Vertebrata</taxon>
        <taxon>Euteleostomi</taxon>
        <taxon>Mammalia</taxon>
        <taxon>Eutheria</taxon>
        <taxon>Euarchontoglires</taxon>
        <taxon>Glires</taxon>
        <taxon>Rodentia</taxon>
        <taxon>Myomorpha</taxon>
        <taxon>Muroidea</taxon>
        <taxon>Cricetidae</taxon>
        <taxon>Neotominae</taxon>
        <taxon>Neotoma</taxon>
    </lineage>
</organism>